<dbReference type="NCBIfam" id="NF008712">
    <property type="entry name" value="PRK11715.1-1"/>
    <property type="match status" value="1"/>
</dbReference>
<dbReference type="Pfam" id="PF06123">
    <property type="entry name" value="CreD"/>
    <property type="match status" value="1"/>
</dbReference>
<keyword evidence="1" id="KW-0812">Transmembrane</keyword>
<evidence type="ECO:0000313" key="3">
    <source>
        <dbReference type="Proteomes" id="UP000182427"/>
    </source>
</evidence>
<dbReference type="OrthoDB" id="9791851at2"/>
<protein>
    <submittedName>
        <fullName evidence="2">Inner membrane protein</fullName>
    </submittedName>
</protein>
<feature type="transmembrane region" description="Helical" evidence="1">
    <location>
        <begin position="424"/>
        <end position="443"/>
    </location>
</feature>
<evidence type="ECO:0000256" key="1">
    <source>
        <dbReference type="SAM" id="Phobius"/>
    </source>
</evidence>
<dbReference type="Proteomes" id="UP000182427">
    <property type="component" value="Chromosome I"/>
</dbReference>
<feature type="transmembrane region" description="Helical" evidence="1">
    <location>
        <begin position="25"/>
        <end position="44"/>
    </location>
</feature>
<dbReference type="PANTHER" id="PTHR30092">
    <property type="entry name" value="INNER MEMBRANE PROTEIN CRED"/>
    <property type="match status" value="1"/>
</dbReference>
<dbReference type="EMBL" id="LT629690">
    <property type="protein sequence ID" value="SDF67566.1"/>
    <property type="molecule type" value="Genomic_DNA"/>
</dbReference>
<dbReference type="RefSeq" id="WP_083345825.1">
    <property type="nucleotide sequence ID" value="NZ_LT629690.1"/>
</dbReference>
<dbReference type="AlphaFoldDB" id="A0A1G7N0X9"/>
<dbReference type="PIRSF" id="PIRSF004548">
    <property type="entry name" value="CreD"/>
    <property type="match status" value="1"/>
</dbReference>
<dbReference type="PANTHER" id="PTHR30092:SF0">
    <property type="entry name" value="INNER MEMBRANE PROTEIN CRED"/>
    <property type="match status" value="1"/>
</dbReference>
<accession>A0A1G7N0X9</accession>
<feature type="transmembrane region" description="Helical" evidence="1">
    <location>
        <begin position="347"/>
        <end position="366"/>
    </location>
</feature>
<evidence type="ECO:0000313" key="2">
    <source>
        <dbReference type="EMBL" id="SDF67566.1"/>
    </source>
</evidence>
<sequence length="468" mass="50335">MASTSPVSPLSAVTGRLFSNVSMGLKLFVLTVLTLILSLFAIWINGLVEERTDRKGDVVKEISSSVGGAQTLLGPTLLIPYSIPAGEKTPEQHEVYFLSATDANATVKIQTQERRRSLFRVPVFQADAEMHGVFDTSHVNANLPQNAQIAWKDAEIVVGMSDARGAQSDAVAEFDGAVHTLQPSHIWPRMALSSEKDGKSVALFGTGISNAMEHGAVTPVTVRMRLSGAQHIALLAYGRSTRVTQVGDWPSPGFDGSFAPVSREITPQGFRATWNIPFIARGVAAEGIAGNISGLDGTAMGVSLVEVADPYQSVTRALKYAPLFLGVIFLSYFVFEATTGRRVHVAQYVLVGVAQLIFYLLLLSFAEHIGFSGGFALGGGATVLLLALNAGWIFESRVQTLRALGVFGTLYSMIYLLLRLEDNALMVGAIGSFLTVAAAMYFTRNMDWFGKVKSLGDTEPRVLRVGEL</sequence>
<feature type="transmembrane region" description="Helical" evidence="1">
    <location>
        <begin position="401"/>
        <end position="418"/>
    </location>
</feature>
<gene>
    <name evidence="2" type="ORF">SAMN05444167_2969</name>
</gene>
<keyword evidence="1" id="KW-1133">Transmembrane helix</keyword>
<keyword evidence="3" id="KW-1185">Reference proteome</keyword>
<feature type="transmembrane region" description="Helical" evidence="1">
    <location>
        <begin position="372"/>
        <end position="394"/>
    </location>
</feature>
<keyword evidence="1" id="KW-0472">Membrane</keyword>
<reference evidence="2 3" key="1">
    <citation type="submission" date="2016-10" db="EMBL/GenBank/DDBJ databases">
        <authorList>
            <person name="de Groot N.N."/>
        </authorList>
    </citation>
    <scope>NUCLEOTIDE SEQUENCE [LARGE SCALE GENOMIC DNA]</scope>
    <source>
        <strain evidence="2 3">GAS232</strain>
    </source>
</reference>
<name>A0A1G7N0X9_9BACT</name>
<dbReference type="InterPro" id="IPR010364">
    <property type="entry name" value="Uncharacterised_IM_CreD"/>
</dbReference>
<proteinExistence type="predicted"/>
<feature type="transmembrane region" description="Helical" evidence="1">
    <location>
        <begin position="317"/>
        <end position="335"/>
    </location>
</feature>
<organism evidence="2 3">
    <name type="scientific">Terriglobus roseus</name>
    <dbReference type="NCBI Taxonomy" id="392734"/>
    <lineage>
        <taxon>Bacteria</taxon>
        <taxon>Pseudomonadati</taxon>
        <taxon>Acidobacteriota</taxon>
        <taxon>Terriglobia</taxon>
        <taxon>Terriglobales</taxon>
        <taxon>Acidobacteriaceae</taxon>
        <taxon>Terriglobus</taxon>
    </lineage>
</organism>
<dbReference type="GO" id="GO:0005886">
    <property type="term" value="C:plasma membrane"/>
    <property type="evidence" value="ECO:0007669"/>
    <property type="project" value="TreeGrafter"/>
</dbReference>